<dbReference type="GO" id="GO:0060271">
    <property type="term" value="P:cilium assembly"/>
    <property type="evidence" value="ECO:0007669"/>
    <property type="project" value="TreeGrafter"/>
</dbReference>
<dbReference type="PANTHER" id="PTHR20991:SF0">
    <property type="entry name" value="PROTEIN PTHB1"/>
    <property type="match status" value="1"/>
</dbReference>
<evidence type="ECO:0000256" key="1">
    <source>
        <dbReference type="SAM" id="MobiDB-lite"/>
    </source>
</evidence>
<evidence type="ECO:0000313" key="5">
    <source>
        <dbReference type="EMBL" id="PAV87957.1"/>
    </source>
</evidence>
<dbReference type="Proteomes" id="UP000218231">
    <property type="component" value="Unassembled WGS sequence"/>
</dbReference>
<dbReference type="OrthoDB" id="10262646at2759"/>
<dbReference type="STRING" id="2018661.A0A2A2LPQ1"/>
<dbReference type="Pfam" id="PF23337">
    <property type="entry name" value="PTHB1_pf"/>
    <property type="match status" value="1"/>
</dbReference>
<feature type="compositionally biased region" description="Acidic residues" evidence="1">
    <location>
        <begin position="613"/>
        <end position="623"/>
    </location>
</feature>
<evidence type="ECO:0000259" key="2">
    <source>
        <dbReference type="Pfam" id="PF14727"/>
    </source>
</evidence>
<dbReference type="GO" id="GO:0034464">
    <property type="term" value="C:BBSome"/>
    <property type="evidence" value="ECO:0007669"/>
    <property type="project" value="InterPro"/>
</dbReference>
<keyword evidence="6" id="KW-1185">Reference proteome</keyword>
<comment type="caution">
    <text evidence="5">The sequence shown here is derived from an EMBL/GenBank/DDBJ whole genome shotgun (WGS) entry which is preliminary data.</text>
</comment>
<accession>A0A2A2LPQ1</accession>
<reference evidence="5 6" key="1">
    <citation type="journal article" date="2017" name="Curr. Biol.">
        <title>Genome architecture and evolution of a unichromosomal asexual nematode.</title>
        <authorList>
            <person name="Fradin H."/>
            <person name="Zegar C."/>
            <person name="Gutwein M."/>
            <person name="Lucas J."/>
            <person name="Kovtun M."/>
            <person name="Corcoran D."/>
            <person name="Baugh L.R."/>
            <person name="Kiontke K."/>
            <person name="Gunsalus K."/>
            <person name="Fitch D.H."/>
            <person name="Piano F."/>
        </authorList>
    </citation>
    <scope>NUCLEOTIDE SEQUENCE [LARGE SCALE GENOMIC DNA]</scope>
    <source>
        <strain evidence="5">PF1309</strain>
    </source>
</reference>
<evidence type="ECO:0008006" key="7">
    <source>
        <dbReference type="Google" id="ProtNLM"/>
    </source>
</evidence>
<name>A0A2A2LPQ1_9BILA</name>
<dbReference type="PANTHER" id="PTHR20991">
    <property type="entry name" value="PARATHYROID HORMONE-RESPONSIVE B1 GENE"/>
    <property type="match status" value="1"/>
</dbReference>
<evidence type="ECO:0000313" key="6">
    <source>
        <dbReference type="Proteomes" id="UP000218231"/>
    </source>
</evidence>
<feature type="region of interest" description="Disordered" evidence="1">
    <location>
        <begin position="613"/>
        <end position="635"/>
    </location>
</feature>
<protein>
    <recommendedName>
        <fullName evidence="7">PTHB1 N-terminal domain-containing protein</fullName>
    </recommendedName>
</protein>
<dbReference type="GO" id="GO:0016020">
    <property type="term" value="C:membrane"/>
    <property type="evidence" value="ECO:0007669"/>
    <property type="project" value="TreeGrafter"/>
</dbReference>
<dbReference type="InterPro" id="IPR026511">
    <property type="entry name" value="PTHB1"/>
</dbReference>
<dbReference type="Pfam" id="PF23338">
    <property type="entry name" value="PTHB1_hp"/>
    <property type="match status" value="1"/>
</dbReference>
<evidence type="ECO:0000259" key="3">
    <source>
        <dbReference type="Pfam" id="PF23337"/>
    </source>
</evidence>
<evidence type="ECO:0000259" key="4">
    <source>
        <dbReference type="Pfam" id="PF23338"/>
    </source>
</evidence>
<dbReference type="PROSITE" id="PS51257">
    <property type="entry name" value="PROKAR_LIPOPROTEIN"/>
    <property type="match status" value="1"/>
</dbReference>
<dbReference type="AlphaFoldDB" id="A0A2A2LPQ1"/>
<feature type="domain" description="PTHB1 N-terminal" evidence="2">
    <location>
        <begin position="1"/>
        <end position="299"/>
    </location>
</feature>
<feature type="domain" description="PTHB1 hairpin" evidence="4">
    <location>
        <begin position="460"/>
        <end position="559"/>
    </location>
</feature>
<dbReference type="Pfam" id="PF14727">
    <property type="entry name" value="PHTB1_N"/>
    <property type="match status" value="1"/>
</dbReference>
<dbReference type="InterPro" id="IPR028073">
    <property type="entry name" value="PHTB1_N_dom"/>
</dbReference>
<proteinExistence type="predicted"/>
<gene>
    <name evidence="5" type="ORF">WR25_20244</name>
</gene>
<sequence>MSLFKINEYFSTNLVGASCIHCVNLIGKRDQLIVGGENGFLTVFDPGEKEKEQDATIVQQETGRPVIEIQSGEFLPGTGMILAILSPSTLSYYKLIYDEQDPSRTRLNELFVHSLQEGAYNMCLVQTPNHATQILVQSVGSDQVVFSRSSLPSLHPGPLCYCLPSSSLITVNGGFINSVKFSLLASGSNTGKKITFDWTMNLGDSAISLATQDMPPVQPSIIVLCRRTMYCFTSGGIIRWQVRFECIATALCVYRVPETDNAIIRSIVATNINTLLIYSDSKLIWNCQTQEPPVQLLVPADNRFVDFKAKITEMREMEAKVKDTSNVEIKSSPFNFDVKLGELERSSIDYSSKGDAPVCPVHLTFHNLRDSDQIFLNVECQMATPSKQIVIERANLHAENPQSLGLRVYGYDATVSIFGANKSSRYRIQSEYPSLLNVVVADLGDRLMSNLPGVHISGNLPIEYASGYLEEYFGLEDKYSNEKKQVEARSKEVRAIEALLLSKAKNAKLDDVTHIETLLDKAHETLIALIDQLCATQKRMESVRQSLCSLLNLAATIMRWRNLEATIDGDVITNTQQSIRERLSWLAGSRDATKIIENLCMTATNKDMGMIEEREEEEEDDTEKLEQVARGEVPL</sequence>
<dbReference type="SUPFAM" id="SSF50978">
    <property type="entry name" value="WD40 repeat-like"/>
    <property type="match status" value="1"/>
</dbReference>
<feature type="domain" description="PTHB1 platform" evidence="3">
    <location>
        <begin position="395"/>
        <end position="456"/>
    </location>
</feature>
<dbReference type="InterPro" id="IPR055363">
    <property type="entry name" value="PTHB1_hp_dom"/>
</dbReference>
<dbReference type="EMBL" id="LIAE01006535">
    <property type="protein sequence ID" value="PAV87957.1"/>
    <property type="molecule type" value="Genomic_DNA"/>
</dbReference>
<dbReference type="InterPro" id="IPR036322">
    <property type="entry name" value="WD40_repeat_dom_sf"/>
</dbReference>
<dbReference type="InterPro" id="IPR055362">
    <property type="entry name" value="PTHB1_pf_dom"/>
</dbReference>
<organism evidence="5 6">
    <name type="scientific">Diploscapter pachys</name>
    <dbReference type="NCBI Taxonomy" id="2018661"/>
    <lineage>
        <taxon>Eukaryota</taxon>
        <taxon>Metazoa</taxon>
        <taxon>Ecdysozoa</taxon>
        <taxon>Nematoda</taxon>
        <taxon>Chromadorea</taxon>
        <taxon>Rhabditida</taxon>
        <taxon>Rhabditina</taxon>
        <taxon>Rhabditomorpha</taxon>
        <taxon>Rhabditoidea</taxon>
        <taxon>Rhabditidae</taxon>
        <taxon>Diploscapter</taxon>
    </lineage>
</organism>